<name>A4BSY7_9GAMM</name>
<dbReference type="GO" id="GO:0003746">
    <property type="term" value="F:translation elongation factor activity"/>
    <property type="evidence" value="ECO:0007669"/>
    <property type="project" value="UniProtKB-KW"/>
</dbReference>
<feature type="region of interest" description="Disordered" evidence="1">
    <location>
        <begin position="1"/>
        <end position="20"/>
    </location>
</feature>
<keyword evidence="3" id="KW-1185">Reference proteome</keyword>
<dbReference type="HOGENOM" id="CLU_031627_1_0_6"/>
<dbReference type="eggNOG" id="ENOG502Z85G">
    <property type="taxonomic scope" value="Bacteria"/>
</dbReference>
<dbReference type="RefSeq" id="WP_004998905.1">
    <property type="nucleotide sequence ID" value="NZ_CH672427.1"/>
</dbReference>
<evidence type="ECO:0000313" key="2">
    <source>
        <dbReference type="EMBL" id="EAR21231.1"/>
    </source>
</evidence>
<evidence type="ECO:0000313" key="3">
    <source>
        <dbReference type="Proteomes" id="UP000003374"/>
    </source>
</evidence>
<dbReference type="STRING" id="314278.NB231_00880"/>
<protein>
    <submittedName>
        <fullName evidence="2">GTPase-translation elongation factors</fullName>
    </submittedName>
</protein>
<organism evidence="2 3">
    <name type="scientific">Nitrococcus mobilis Nb-231</name>
    <dbReference type="NCBI Taxonomy" id="314278"/>
    <lineage>
        <taxon>Bacteria</taxon>
        <taxon>Pseudomonadati</taxon>
        <taxon>Pseudomonadota</taxon>
        <taxon>Gammaproteobacteria</taxon>
        <taxon>Chromatiales</taxon>
        <taxon>Ectothiorhodospiraceae</taxon>
        <taxon>Nitrococcus</taxon>
    </lineage>
</organism>
<evidence type="ECO:0000256" key="1">
    <source>
        <dbReference type="SAM" id="MobiDB-lite"/>
    </source>
</evidence>
<dbReference type="OrthoDB" id="5724405at2"/>
<dbReference type="Proteomes" id="UP000003374">
    <property type="component" value="Unassembled WGS sequence"/>
</dbReference>
<dbReference type="EMBL" id="AAOF01000011">
    <property type="protein sequence ID" value="EAR21231.1"/>
    <property type="molecule type" value="Genomic_DNA"/>
</dbReference>
<comment type="caution">
    <text evidence="2">The sequence shown here is derived from an EMBL/GenBank/DDBJ whole genome shotgun (WGS) entry which is preliminary data.</text>
</comment>
<dbReference type="AlphaFoldDB" id="A4BSY7"/>
<reference evidence="2 3" key="1">
    <citation type="submission" date="2006-02" db="EMBL/GenBank/DDBJ databases">
        <authorList>
            <person name="Waterbury J."/>
            <person name="Ferriera S."/>
            <person name="Johnson J."/>
            <person name="Kravitz S."/>
            <person name="Halpern A."/>
            <person name="Remington K."/>
            <person name="Beeson K."/>
            <person name="Tran B."/>
            <person name="Rogers Y.-H."/>
            <person name="Friedman R."/>
            <person name="Venter J.C."/>
        </authorList>
    </citation>
    <scope>NUCLEOTIDE SEQUENCE [LARGE SCALE GENOMIC DNA]</scope>
    <source>
        <strain evidence="2 3">Nb-231</strain>
    </source>
</reference>
<proteinExistence type="predicted"/>
<gene>
    <name evidence="2" type="ORF">NB231_00880</name>
</gene>
<keyword evidence="2" id="KW-0648">Protein biosynthesis</keyword>
<accession>A4BSY7</accession>
<sequence>MKHSTTSHLPIPKQEPAGPGSFDYRPHSVEDWLQNLPVVNLSVTSRAVYESLQACNRQQLHPSLRLRYLEQLREIVCYIGNGLRKQYMGRALPLRPKPKGIVTLALLLLQEMALGYEILIETAHSQPRPAFGHHQRRACALDRAIRYRSQVLLESWVVYQAPPTDTWRRLHTLYAIAEAAGLSEQRVIDSQLASRRHRSTPGRAYRQVVLLAAAGPQRMHHSEILDAYRLLEQWAAVARLVAPEDPAASEALFWVPHALDAPPQPYTVGSTGPQDRLLLTDALQRLTEREFSTTTKGLFGRRKALADIHPELSRRLSLALGAVTDRRRQSRMRITARILAVPGLTAIHRALSHELGEDVETIDPAHDRFQCRNAPLAEHEAPDVWDLIYPAELLGVMPQEPQRSIHDLPHHSRHEETLDWSLINVSAGGYCLVSGPQQNSHARVGELIAMREMTDRKPPWQLGAIRWMRVLPEQTLQIGVQILASSPSPIQLRAEHAEHRFGPLERGLLLPAVTATDQSATLIAPGRNYAAQRRARVRYGQRETAVKLSREIDATAHYVQLEFCCSDLLEAEETVPDVSYPQHK</sequence>
<keyword evidence="2" id="KW-0251">Elongation factor</keyword>